<evidence type="ECO:0000259" key="1">
    <source>
        <dbReference type="Pfam" id="PF13443"/>
    </source>
</evidence>
<feature type="domain" description="HTH cro/C1-type" evidence="1">
    <location>
        <begin position="1"/>
        <end position="57"/>
    </location>
</feature>
<dbReference type="InterPro" id="IPR001387">
    <property type="entry name" value="Cro/C1-type_HTH"/>
</dbReference>
<keyword evidence="3" id="KW-1185">Reference proteome</keyword>
<evidence type="ECO:0000313" key="3">
    <source>
        <dbReference type="Proteomes" id="UP000783588"/>
    </source>
</evidence>
<reference evidence="2 3" key="1">
    <citation type="submission" date="2021-06" db="EMBL/GenBank/DDBJ databases">
        <authorList>
            <person name="Sun Q."/>
            <person name="Li D."/>
        </authorList>
    </citation>
    <scope>NUCLEOTIDE SEQUENCE [LARGE SCALE GENOMIC DNA]</scope>
    <source>
        <strain evidence="2 3">MSJd-7</strain>
    </source>
</reference>
<name>A0ABS6ES28_9FIRM</name>
<protein>
    <submittedName>
        <fullName evidence="2">Helix-turn-helix transcriptional regulator</fullName>
    </submittedName>
</protein>
<evidence type="ECO:0000313" key="2">
    <source>
        <dbReference type="EMBL" id="MBU5490501.1"/>
    </source>
</evidence>
<dbReference type="Proteomes" id="UP000783588">
    <property type="component" value="Unassembled WGS sequence"/>
</dbReference>
<organism evidence="2 3">
    <name type="scientific">Butyricicoccus intestinisimiae</name>
    <dbReference type="NCBI Taxonomy" id="2841509"/>
    <lineage>
        <taxon>Bacteria</taxon>
        <taxon>Bacillati</taxon>
        <taxon>Bacillota</taxon>
        <taxon>Clostridia</taxon>
        <taxon>Eubacteriales</taxon>
        <taxon>Butyricicoccaceae</taxon>
        <taxon>Butyricicoccus</taxon>
    </lineage>
</organism>
<dbReference type="Pfam" id="PF13443">
    <property type="entry name" value="HTH_26"/>
    <property type="match status" value="1"/>
</dbReference>
<comment type="caution">
    <text evidence="2">The sequence shown here is derived from an EMBL/GenBank/DDBJ whole genome shotgun (WGS) entry which is preliminary data.</text>
</comment>
<sequence length="63" mass="7298">MDKKHITRYALARAVNTRFEVIDKWYRGHVEKIDADVLARICFVMGCTPGDIIRYIPAEESNT</sequence>
<accession>A0ABS6ES28</accession>
<proteinExistence type="predicted"/>
<gene>
    <name evidence="2" type="ORF">KQI75_07690</name>
</gene>
<dbReference type="EMBL" id="JAHLQI010000003">
    <property type="protein sequence ID" value="MBU5490501.1"/>
    <property type="molecule type" value="Genomic_DNA"/>
</dbReference>